<protein>
    <recommendedName>
        <fullName evidence="4">FYVE-type domain-containing protein</fullName>
    </recommendedName>
</protein>
<organism evidence="2 3">
    <name type="scientific">Phytophthora oleae</name>
    <dbReference type="NCBI Taxonomy" id="2107226"/>
    <lineage>
        <taxon>Eukaryota</taxon>
        <taxon>Sar</taxon>
        <taxon>Stramenopiles</taxon>
        <taxon>Oomycota</taxon>
        <taxon>Peronosporomycetes</taxon>
        <taxon>Peronosporales</taxon>
        <taxon>Peronosporaceae</taxon>
        <taxon>Phytophthora</taxon>
    </lineage>
</organism>
<evidence type="ECO:0000313" key="2">
    <source>
        <dbReference type="EMBL" id="KAL3669636.1"/>
    </source>
</evidence>
<evidence type="ECO:0008006" key="4">
    <source>
        <dbReference type="Google" id="ProtNLM"/>
    </source>
</evidence>
<sequence>MERLTASISRQSRSTLLLHQSKPPIVALDLPQLDRYHDRAERALTDTIVNYGKLGQTVDPSKWKCLRARQTIRLFRGVRVNSEGQTPLLCAGTLHGRFDDVIEGIYAADTDEMLLMNAVKCPRLADSAVRYTVQSHTPEDPYVFTGIKSATIKVSVASDRDSCYFDKIGMVRQSSGKRMAYHVLQSVDLPDIPPISTHKRVEMSLCYLFEELEDDLVGVYMQGTLNYSTLSYFARSAMSEVLLAHVSKALDCTRAKKLKLLVSEDGPSVSRHSRKKTCYVCKSKPSLFDSLSSCTGCSEHVCKKCRSKEQIFTHSASSACPKQAEFCSVCISKVNLSSLTQLRSESQGDKATQGPASCTVEEEPEDVDGDIQSNQRVLATFVRRVSIQMQELNTGCDERASNLSSMGQTAIVGEYLGVLDSESDEEDVLNASRLKSNTIVSTDKILPEMLHRCSSATFSSSTSFDYDEDNVEIFTPSLLEELDRLQ</sequence>
<evidence type="ECO:0000256" key="1">
    <source>
        <dbReference type="SAM" id="MobiDB-lite"/>
    </source>
</evidence>
<reference evidence="2 3" key="1">
    <citation type="submission" date="2024-09" db="EMBL/GenBank/DDBJ databases">
        <title>Genome sequencing and assembly of Phytophthora oleae, isolate VK10A, causative agent of rot of olive drupes.</title>
        <authorList>
            <person name="Conti Taguali S."/>
            <person name="Riolo M."/>
            <person name="La Spada F."/>
            <person name="Cacciola S.O."/>
            <person name="Dionisio G."/>
        </authorList>
    </citation>
    <scope>NUCLEOTIDE SEQUENCE [LARGE SCALE GENOMIC DNA]</scope>
    <source>
        <strain evidence="2 3">VK10A</strain>
    </source>
</reference>
<dbReference type="Proteomes" id="UP001632037">
    <property type="component" value="Unassembled WGS sequence"/>
</dbReference>
<feature type="region of interest" description="Disordered" evidence="1">
    <location>
        <begin position="344"/>
        <end position="366"/>
    </location>
</feature>
<dbReference type="Gene3D" id="3.30.530.20">
    <property type="match status" value="1"/>
</dbReference>
<gene>
    <name evidence="2" type="ORF">V7S43_005020</name>
</gene>
<dbReference type="InterPro" id="IPR011011">
    <property type="entry name" value="Znf_FYVE_PHD"/>
</dbReference>
<dbReference type="PANTHER" id="PTHR13510">
    <property type="entry name" value="FYVE-FINGER-CONTAINING RAB5 EFFECTOR PROTEIN RABENOSYN-5-RELATED"/>
    <property type="match status" value="1"/>
</dbReference>
<proteinExistence type="predicted"/>
<dbReference type="SUPFAM" id="SSF57903">
    <property type="entry name" value="FYVE/PHD zinc finger"/>
    <property type="match status" value="1"/>
</dbReference>
<comment type="caution">
    <text evidence="2">The sequence shown here is derived from an EMBL/GenBank/DDBJ whole genome shotgun (WGS) entry which is preliminary data.</text>
</comment>
<dbReference type="AlphaFoldDB" id="A0ABD3FT73"/>
<evidence type="ECO:0000313" key="3">
    <source>
        <dbReference type="Proteomes" id="UP001632037"/>
    </source>
</evidence>
<dbReference type="InterPro" id="IPR023393">
    <property type="entry name" value="START-like_dom_sf"/>
</dbReference>
<dbReference type="InterPro" id="IPR052727">
    <property type="entry name" value="Rab4/Rab5_effector"/>
</dbReference>
<accession>A0ABD3FT73</accession>
<dbReference type="PANTHER" id="PTHR13510:SF44">
    <property type="entry name" value="RABENOSYN-5"/>
    <property type="match status" value="1"/>
</dbReference>
<name>A0ABD3FT73_9STRA</name>
<keyword evidence="3" id="KW-1185">Reference proteome</keyword>
<dbReference type="EMBL" id="JBIMZQ010000008">
    <property type="protein sequence ID" value="KAL3669636.1"/>
    <property type="molecule type" value="Genomic_DNA"/>
</dbReference>